<accession>A0ABU8WAS7</accession>
<protein>
    <recommendedName>
        <fullName evidence="3">TniQ protein</fullName>
    </recommendedName>
</protein>
<gene>
    <name evidence="1" type="ORF">WKW80_35030</name>
</gene>
<dbReference type="RefSeq" id="WP_340368172.1">
    <property type="nucleotide sequence ID" value="NZ_JBBKZV010000052.1"/>
</dbReference>
<comment type="caution">
    <text evidence="1">The sequence shown here is derived from an EMBL/GenBank/DDBJ whole genome shotgun (WGS) entry which is preliminary data.</text>
</comment>
<reference evidence="1 2" key="1">
    <citation type="submission" date="2024-03" db="EMBL/GenBank/DDBJ databases">
        <title>Novel species of the genus Variovorax.</title>
        <authorList>
            <person name="Liu Q."/>
            <person name="Xin Y.-H."/>
        </authorList>
    </citation>
    <scope>NUCLEOTIDE SEQUENCE [LARGE SCALE GENOMIC DNA]</scope>
    <source>
        <strain evidence="1 2">KACC 18501</strain>
    </source>
</reference>
<organism evidence="1 2">
    <name type="scientific">Variovorax humicola</name>
    <dbReference type="NCBI Taxonomy" id="1769758"/>
    <lineage>
        <taxon>Bacteria</taxon>
        <taxon>Pseudomonadati</taxon>
        <taxon>Pseudomonadota</taxon>
        <taxon>Betaproteobacteria</taxon>
        <taxon>Burkholderiales</taxon>
        <taxon>Comamonadaceae</taxon>
        <taxon>Variovorax</taxon>
    </lineage>
</organism>
<sequence length="193" mass="22102">MALPILIVDQQALNPRLGYVFHRRWLQPYESVVSMLWKFARMNLLSGFALVKQVSPDNVDPYDGVASRDVDVRAMARMLDVTQRSVRIGMKDLSLDRHRYLRCCPSCMVLGYHSVVHQREHLNRCPIHGVQLLVACRHCGQPSAYWLDAQLLDAPFRCRHCRHYYTASLYPPSLPWKALSSEGRIAVTRAAIG</sequence>
<evidence type="ECO:0008006" key="3">
    <source>
        <dbReference type="Google" id="ProtNLM"/>
    </source>
</evidence>
<evidence type="ECO:0000313" key="2">
    <source>
        <dbReference type="Proteomes" id="UP001363010"/>
    </source>
</evidence>
<dbReference type="Proteomes" id="UP001363010">
    <property type="component" value="Unassembled WGS sequence"/>
</dbReference>
<proteinExistence type="predicted"/>
<evidence type="ECO:0000313" key="1">
    <source>
        <dbReference type="EMBL" id="MEJ8827144.1"/>
    </source>
</evidence>
<keyword evidence="2" id="KW-1185">Reference proteome</keyword>
<name>A0ABU8WAS7_9BURK</name>
<dbReference type="EMBL" id="JBBKZV010000052">
    <property type="protein sequence ID" value="MEJ8827144.1"/>
    <property type="molecule type" value="Genomic_DNA"/>
</dbReference>